<keyword evidence="1 4" id="KW-0349">Heme</keyword>
<dbReference type="PANTHER" id="PTHR19328:SF75">
    <property type="entry name" value="ALDOSE SUGAR DEHYDROGENASE YLII"/>
    <property type="match status" value="1"/>
</dbReference>
<gene>
    <name evidence="6" type="ORF">JIN87_19150</name>
</gene>
<evidence type="ECO:0000259" key="5">
    <source>
        <dbReference type="PROSITE" id="PS51007"/>
    </source>
</evidence>
<feature type="domain" description="Cytochrome c" evidence="5">
    <location>
        <begin position="10"/>
        <end position="91"/>
    </location>
</feature>
<dbReference type="Proteomes" id="UP000617628">
    <property type="component" value="Unassembled WGS sequence"/>
</dbReference>
<proteinExistence type="predicted"/>
<evidence type="ECO:0000256" key="2">
    <source>
        <dbReference type="ARBA" id="ARBA00022723"/>
    </source>
</evidence>
<evidence type="ECO:0000256" key="3">
    <source>
        <dbReference type="ARBA" id="ARBA00023004"/>
    </source>
</evidence>
<dbReference type="PANTHER" id="PTHR19328">
    <property type="entry name" value="HEDGEHOG-INTERACTING PROTEIN"/>
    <property type="match status" value="1"/>
</dbReference>
<evidence type="ECO:0000313" key="6">
    <source>
        <dbReference type="EMBL" id="MBK1879010.1"/>
    </source>
</evidence>
<dbReference type="SUPFAM" id="SSF46626">
    <property type="entry name" value="Cytochrome c"/>
    <property type="match status" value="1"/>
</dbReference>
<dbReference type="InterPro" id="IPR011041">
    <property type="entry name" value="Quinoprot_gluc/sorb_DH_b-prop"/>
</dbReference>
<sequence length="464" mass="51422">MLPSALYAQGRITTGKVVEQYKQLCASCHGENMEGGLGSSLITGEWKHIGPDLSFVEHVQNGNAAVGMPPFADALSASEIRAMEIYIGEVRYKNSSRKKSKSAQNLNTTYEGGGYSFKMEAVIPEDLGLDTPWSIAFLPDGGILVTERPGSLRIFKNGKLSAPIKGIPTVWEYGQGGLLEVALHPNYEKNGWIYLSFAHMGGQMDGRDHGMTKIVRGKIKGRKWTNEEVIFEAKFEHYIKSGPHFGSRMIFDEQGYLYFTIGERNQGEMAQDNTLPNGKIHRVFDDGRIPPDNPFVGQKNVYPSIWSFGHRNPQGLDIHPITGEIWSSEHGPRGGDEINLIRPAINYGWPIVSYGINYDGTPISEKPTAPGLEDPKHHWTPSIGVSSINFYLGDLFPLWKHDLFVGGLSAHELHRLDVKDGQVLSDEIVIKIKGRIRDIETGPDGALYLALNKPHAVVRLIPNP</sequence>
<evidence type="ECO:0000256" key="4">
    <source>
        <dbReference type="PROSITE-ProRule" id="PRU00433"/>
    </source>
</evidence>
<dbReference type="SUPFAM" id="SSF50952">
    <property type="entry name" value="Soluble quinoprotein glucose dehydrogenase"/>
    <property type="match status" value="1"/>
</dbReference>
<dbReference type="InterPro" id="IPR011042">
    <property type="entry name" value="6-blade_b-propeller_TolB-like"/>
</dbReference>
<dbReference type="RefSeq" id="WP_200357224.1">
    <property type="nucleotide sequence ID" value="NZ_JAENIL010000039.1"/>
</dbReference>
<dbReference type="Pfam" id="PF13442">
    <property type="entry name" value="Cytochrome_CBB3"/>
    <property type="match status" value="1"/>
</dbReference>
<dbReference type="AlphaFoldDB" id="A0A934RWG2"/>
<dbReference type="Pfam" id="PF07995">
    <property type="entry name" value="GSDH"/>
    <property type="match status" value="1"/>
</dbReference>
<dbReference type="GO" id="GO:0020037">
    <property type="term" value="F:heme binding"/>
    <property type="evidence" value="ECO:0007669"/>
    <property type="project" value="InterPro"/>
</dbReference>
<dbReference type="GO" id="GO:0009055">
    <property type="term" value="F:electron transfer activity"/>
    <property type="evidence" value="ECO:0007669"/>
    <property type="project" value="InterPro"/>
</dbReference>
<dbReference type="Gene3D" id="1.10.760.10">
    <property type="entry name" value="Cytochrome c-like domain"/>
    <property type="match status" value="1"/>
</dbReference>
<dbReference type="Gene3D" id="2.120.10.30">
    <property type="entry name" value="TolB, C-terminal domain"/>
    <property type="match status" value="1"/>
</dbReference>
<dbReference type="EMBL" id="JAENIL010000039">
    <property type="protein sequence ID" value="MBK1879010.1"/>
    <property type="molecule type" value="Genomic_DNA"/>
</dbReference>
<reference evidence="6" key="1">
    <citation type="submission" date="2021-01" db="EMBL/GenBank/DDBJ databases">
        <title>Modified the classification status of verrucomicrobia.</title>
        <authorList>
            <person name="Feng X."/>
        </authorList>
    </citation>
    <scope>NUCLEOTIDE SEQUENCE</scope>
    <source>
        <strain evidence="6">KCTC 13126</strain>
    </source>
</reference>
<dbReference type="InterPro" id="IPR036909">
    <property type="entry name" value="Cyt_c-like_dom_sf"/>
</dbReference>
<dbReference type="InterPro" id="IPR012938">
    <property type="entry name" value="Glc/Sorbosone_DH"/>
</dbReference>
<organism evidence="6 7">
    <name type="scientific">Pelagicoccus mobilis</name>
    <dbReference type="NCBI Taxonomy" id="415221"/>
    <lineage>
        <taxon>Bacteria</taxon>
        <taxon>Pseudomonadati</taxon>
        <taxon>Verrucomicrobiota</taxon>
        <taxon>Opitutia</taxon>
        <taxon>Puniceicoccales</taxon>
        <taxon>Pelagicoccaceae</taxon>
        <taxon>Pelagicoccus</taxon>
    </lineage>
</organism>
<accession>A0A934RWG2</accession>
<evidence type="ECO:0000256" key="1">
    <source>
        <dbReference type="ARBA" id="ARBA00022617"/>
    </source>
</evidence>
<comment type="caution">
    <text evidence="6">The sequence shown here is derived from an EMBL/GenBank/DDBJ whole genome shotgun (WGS) entry which is preliminary data.</text>
</comment>
<dbReference type="InterPro" id="IPR009056">
    <property type="entry name" value="Cyt_c-like_dom"/>
</dbReference>
<keyword evidence="7" id="KW-1185">Reference proteome</keyword>
<dbReference type="PROSITE" id="PS51007">
    <property type="entry name" value="CYTC"/>
    <property type="match status" value="1"/>
</dbReference>
<keyword evidence="2 4" id="KW-0479">Metal-binding</keyword>
<name>A0A934RWG2_9BACT</name>
<keyword evidence="3 4" id="KW-0408">Iron</keyword>
<dbReference type="GO" id="GO:0046872">
    <property type="term" value="F:metal ion binding"/>
    <property type="evidence" value="ECO:0007669"/>
    <property type="project" value="UniProtKB-KW"/>
</dbReference>
<evidence type="ECO:0000313" key="7">
    <source>
        <dbReference type="Proteomes" id="UP000617628"/>
    </source>
</evidence>
<protein>
    <submittedName>
        <fullName evidence="6">PQQ-dependent sugar dehydrogenase</fullName>
    </submittedName>
</protein>